<protein>
    <recommendedName>
        <fullName evidence="3">HNH endonuclease</fullName>
    </recommendedName>
</protein>
<dbReference type="InterPro" id="IPR003615">
    <property type="entry name" value="HNH_nuc"/>
</dbReference>
<keyword evidence="2" id="KW-1185">Reference proteome</keyword>
<evidence type="ECO:0000313" key="1">
    <source>
        <dbReference type="EMBL" id="MBB3859023.1"/>
    </source>
</evidence>
<organism evidence="1 2">
    <name type="scientific">Novosphingobium hassiacum</name>
    <dbReference type="NCBI Taxonomy" id="173676"/>
    <lineage>
        <taxon>Bacteria</taxon>
        <taxon>Pseudomonadati</taxon>
        <taxon>Pseudomonadota</taxon>
        <taxon>Alphaproteobacteria</taxon>
        <taxon>Sphingomonadales</taxon>
        <taxon>Sphingomonadaceae</taxon>
        <taxon>Novosphingobium</taxon>
    </lineage>
</organism>
<evidence type="ECO:0008006" key="3">
    <source>
        <dbReference type="Google" id="ProtNLM"/>
    </source>
</evidence>
<dbReference type="AlphaFoldDB" id="A0A7W6EU86"/>
<dbReference type="RefSeq" id="WP_221214452.1">
    <property type="nucleotide sequence ID" value="NZ_JACICY010000001.1"/>
</dbReference>
<gene>
    <name evidence="1" type="ORF">GGQ88_000263</name>
</gene>
<sequence>MAHVIARSIAGPRGRAKGGDDSYANLILLCPTDHRHVDKAPDGEFPIELLHNWKMIHERRIRALGSENKFEKVEELSKAVRTILAKSHAIWNAFGPRSEAATADPNSNMYDIWELRRADTIVPNNRTIINMINANEVLLDQKQMEAFALFCVHAEAYEAHVRSPLDAYPTFPKSFEEAFAYE</sequence>
<dbReference type="Proteomes" id="UP000562395">
    <property type="component" value="Unassembled WGS sequence"/>
</dbReference>
<accession>A0A7W6EU86</accession>
<comment type="caution">
    <text evidence="1">The sequence shown here is derived from an EMBL/GenBank/DDBJ whole genome shotgun (WGS) entry which is preliminary data.</text>
</comment>
<proteinExistence type="predicted"/>
<dbReference type="EMBL" id="JACICY010000001">
    <property type="protein sequence ID" value="MBB3859023.1"/>
    <property type="molecule type" value="Genomic_DNA"/>
</dbReference>
<reference evidence="1 2" key="1">
    <citation type="submission" date="2020-08" db="EMBL/GenBank/DDBJ databases">
        <title>Genomic Encyclopedia of Type Strains, Phase IV (KMG-IV): sequencing the most valuable type-strain genomes for metagenomic binning, comparative biology and taxonomic classification.</title>
        <authorList>
            <person name="Goeker M."/>
        </authorList>
    </citation>
    <scope>NUCLEOTIDE SEQUENCE [LARGE SCALE GENOMIC DNA]</scope>
    <source>
        <strain evidence="1 2">DSM 14552</strain>
    </source>
</reference>
<dbReference type="CDD" id="cd00085">
    <property type="entry name" value="HNHc"/>
    <property type="match status" value="1"/>
</dbReference>
<evidence type="ECO:0000313" key="2">
    <source>
        <dbReference type="Proteomes" id="UP000562395"/>
    </source>
</evidence>
<name>A0A7W6EU86_9SPHN</name>